<dbReference type="Gramene" id="Tc08v2_t006890.1">
    <property type="protein sequence ID" value="Tc08v2_p006890.1"/>
    <property type="gene ID" value="Tc08v2_g006890"/>
</dbReference>
<feature type="region of interest" description="Disordered" evidence="1">
    <location>
        <begin position="70"/>
        <end position="125"/>
    </location>
</feature>
<feature type="region of interest" description="Disordered" evidence="1">
    <location>
        <begin position="1"/>
        <end position="29"/>
    </location>
</feature>
<evidence type="ECO:0000313" key="2">
    <source>
        <dbReference type="Proteomes" id="UP000694886"/>
    </source>
</evidence>
<dbReference type="KEGG" id="tcc:18591900"/>
<dbReference type="GO" id="GO:0006412">
    <property type="term" value="P:translation"/>
    <property type="evidence" value="ECO:0007669"/>
    <property type="project" value="InterPro"/>
</dbReference>
<dbReference type="GO" id="GO:0009507">
    <property type="term" value="C:chloroplast"/>
    <property type="evidence" value="ECO:0007669"/>
    <property type="project" value="InterPro"/>
</dbReference>
<dbReference type="PANTHER" id="PTHR36798:SF2">
    <property type="entry name" value="LARGE RIBOSOMAL SUBUNIT PROTEIN CL38"/>
    <property type="match status" value="1"/>
</dbReference>
<feature type="compositionally biased region" description="Basic and acidic residues" evidence="1">
    <location>
        <begin position="9"/>
        <end position="25"/>
    </location>
</feature>
<reference evidence="3" key="2">
    <citation type="submission" date="2025-08" db="UniProtKB">
        <authorList>
            <consortium name="RefSeq"/>
        </authorList>
    </citation>
    <scope>IDENTIFICATION</scope>
</reference>
<feature type="compositionally biased region" description="Basic residues" evidence="1">
    <location>
        <begin position="73"/>
        <end position="88"/>
    </location>
</feature>
<dbReference type="InterPro" id="IPR020526">
    <property type="entry name" value="Ribosomal_cL38"/>
</dbReference>
<dbReference type="Proteomes" id="UP000694886">
    <property type="component" value="Chromosome 8"/>
</dbReference>
<dbReference type="GeneID" id="18591900"/>
<organism evidence="2 3">
    <name type="scientific">Theobroma cacao</name>
    <name type="common">Cacao</name>
    <name type="synonym">Cocoa</name>
    <dbReference type="NCBI Taxonomy" id="3641"/>
    <lineage>
        <taxon>Eukaryota</taxon>
        <taxon>Viridiplantae</taxon>
        <taxon>Streptophyta</taxon>
        <taxon>Embryophyta</taxon>
        <taxon>Tracheophyta</taxon>
        <taxon>Spermatophyta</taxon>
        <taxon>Magnoliopsida</taxon>
        <taxon>eudicotyledons</taxon>
        <taxon>Gunneridae</taxon>
        <taxon>Pentapetalae</taxon>
        <taxon>rosids</taxon>
        <taxon>malvids</taxon>
        <taxon>Malvales</taxon>
        <taxon>Malvaceae</taxon>
        <taxon>Byttnerioideae</taxon>
        <taxon>Theobroma</taxon>
    </lineage>
</organism>
<name>A0AB32UVC6_THECC</name>
<dbReference type="AlphaFoldDB" id="A0AB32UVC6"/>
<accession>A0AB32UVC6</accession>
<sequence length="146" mass="15664">MSFYVNPKQRQDRGSKSKPKQKEKTMPIISVTSAPKVTFIPNSISSTPSFRTPSLPSWTIANGGLVIECSSRPQKKATKHHMKTRPRKTQAWDIRRKPTVYAPLPPLPPDWTLVSSAGDNDGGGDVGAVAEVGLAGSALQAPLSSG</sequence>
<keyword evidence="3" id="KW-0689">Ribosomal protein</keyword>
<protein>
    <submittedName>
        <fullName evidence="3">50S ribosomal protein 6, chloroplastic</fullName>
    </submittedName>
</protein>
<reference evidence="2" key="1">
    <citation type="journal article" date="1997" name="Nucleic Acids Res.">
        <title>tRNAscan-SE: a program for improved detection of transfer RNA genes in genomic sequence.</title>
        <authorList>
            <person name="Lowe T.M."/>
            <person name="Eddy S.R."/>
        </authorList>
    </citation>
    <scope>NUCLEOTIDE SEQUENCE [LARGE SCALE GENOMIC DNA]</scope>
    <source>
        <strain evidence="2">r\B97-61/B2</strain>
    </source>
</reference>
<keyword evidence="3" id="KW-0687">Ribonucleoprotein</keyword>
<dbReference type="GO" id="GO:0005840">
    <property type="term" value="C:ribosome"/>
    <property type="evidence" value="ECO:0007669"/>
    <property type="project" value="UniProtKB-KW"/>
</dbReference>
<dbReference type="Pfam" id="PF17257">
    <property type="entry name" value="DUF5323"/>
    <property type="match status" value="1"/>
</dbReference>
<gene>
    <name evidence="3" type="primary">LOC18591900</name>
</gene>
<dbReference type="PANTHER" id="PTHR36798">
    <property type="entry name" value="50S RIBOSOMAL PROTEIN 6, CHLOROPLASTIC"/>
    <property type="match status" value="1"/>
</dbReference>
<evidence type="ECO:0000313" key="3">
    <source>
        <dbReference type="RefSeq" id="XP_007018387.2"/>
    </source>
</evidence>
<dbReference type="GO" id="GO:0019843">
    <property type="term" value="F:rRNA binding"/>
    <property type="evidence" value="ECO:0007669"/>
    <property type="project" value="InterPro"/>
</dbReference>
<proteinExistence type="predicted"/>
<dbReference type="GO" id="GO:0003735">
    <property type="term" value="F:structural constituent of ribosome"/>
    <property type="evidence" value="ECO:0007669"/>
    <property type="project" value="InterPro"/>
</dbReference>
<evidence type="ECO:0000256" key="1">
    <source>
        <dbReference type="SAM" id="MobiDB-lite"/>
    </source>
</evidence>
<dbReference type="RefSeq" id="XP_007018387.2">
    <property type="nucleotide sequence ID" value="XM_007018325.2"/>
</dbReference>